<dbReference type="AlphaFoldDB" id="A0AAV0DA74"/>
<evidence type="ECO:0000313" key="2">
    <source>
        <dbReference type="EMBL" id="CAH9096554.1"/>
    </source>
</evidence>
<evidence type="ECO:0000313" key="3">
    <source>
        <dbReference type="Proteomes" id="UP001152523"/>
    </source>
</evidence>
<dbReference type="Proteomes" id="UP001152523">
    <property type="component" value="Unassembled WGS sequence"/>
</dbReference>
<keyword evidence="3" id="KW-1185">Reference proteome</keyword>
<organism evidence="2 3">
    <name type="scientific">Cuscuta epithymum</name>
    <dbReference type="NCBI Taxonomy" id="186058"/>
    <lineage>
        <taxon>Eukaryota</taxon>
        <taxon>Viridiplantae</taxon>
        <taxon>Streptophyta</taxon>
        <taxon>Embryophyta</taxon>
        <taxon>Tracheophyta</taxon>
        <taxon>Spermatophyta</taxon>
        <taxon>Magnoliopsida</taxon>
        <taxon>eudicotyledons</taxon>
        <taxon>Gunneridae</taxon>
        <taxon>Pentapetalae</taxon>
        <taxon>asterids</taxon>
        <taxon>lamiids</taxon>
        <taxon>Solanales</taxon>
        <taxon>Convolvulaceae</taxon>
        <taxon>Cuscuteae</taxon>
        <taxon>Cuscuta</taxon>
        <taxon>Cuscuta subgen. Cuscuta</taxon>
    </lineage>
</organism>
<feature type="coiled-coil region" evidence="1">
    <location>
        <begin position="164"/>
        <end position="216"/>
    </location>
</feature>
<accession>A0AAV0DA74</accession>
<dbReference type="EMBL" id="CAMAPF010000087">
    <property type="protein sequence ID" value="CAH9096554.1"/>
    <property type="molecule type" value="Genomic_DNA"/>
</dbReference>
<gene>
    <name evidence="2" type="ORF">CEPIT_LOCUS13782</name>
</gene>
<sequence length="243" mass="27441">MTPFSPTGSDQDVDSLDALDLAESVYAEAQSFLESLPQRLSSCCCAKSSALKCEMDFLKGPLHSAKEILDILNSCPLDVLADPYNETAIMESLSSLSAHLYLFSDERGKEIANVKATFPEMIQEWRVSVQCKGRRNEHPWSSFEKTRNLLEGLVKKGEGIKTKLEKLYKKESEFEAQLEAIENSSRYLKEERQELLNQIKMVYSLAEEEAVNTEAEEVEVDPAIKKLELSFKSKWAATRLLFG</sequence>
<proteinExistence type="predicted"/>
<evidence type="ECO:0000256" key="1">
    <source>
        <dbReference type="SAM" id="Coils"/>
    </source>
</evidence>
<comment type="caution">
    <text evidence="2">The sequence shown here is derived from an EMBL/GenBank/DDBJ whole genome shotgun (WGS) entry which is preliminary data.</text>
</comment>
<reference evidence="2" key="1">
    <citation type="submission" date="2022-07" db="EMBL/GenBank/DDBJ databases">
        <authorList>
            <person name="Macas J."/>
            <person name="Novak P."/>
            <person name="Neumann P."/>
        </authorList>
    </citation>
    <scope>NUCLEOTIDE SEQUENCE</scope>
</reference>
<protein>
    <submittedName>
        <fullName evidence="2">Uncharacterized protein</fullName>
    </submittedName>
</protein>
<name>A0AAV0DA74_9ASTE</name>
<keyword evidence="1" id="KW-0175">Coiled coil</keyword>